<dbReference type="InterPro" id="IPR050300">
    <property type="entry name" value="GDXG_lipolytic_enzyme"/>
</dbReference>
<organism evidence="3 4">
    <name type="scientific">Paenibacillus borealis</name>
    <dbReference type="NCBI Taxonomy" id="160799"/>
    <lineage>
        <taxon>Bacteria</taxon>
        <taxon>Bacillati</taxon>
        <taxon>Bacillota</taxon>
        <taxon>Bacilli</taxon>
        <taxon>Bacillales</taxon>
        <taxon>Paenibacillaceae</taxon>
        <taxon>Paenibacillus</taxon>
    </lineage>
</organism>
<dbReference type="Proteomes" id="UP000187412">
    <property type="component" value="Unassembled WGS sequence"/>
</dbReference>
<evidence type="ECO:0000259" key="2">
    <source>
        <dbReference type="Pfam" id="PF20434"/>
    </source>
</evidence>
<proteinExistence type="predicted"/>
<protein>
    <recommendedName>
        <fullName evidence="2">BD-FAE-like domain-containing protein</fullName>
    </recommendedName>
</protein>
<dbReference type="Gene3D" id="3.40.50.1820">
    <property type="entry name" value="alpha/beta hydrolase"/>
    <property type="match status" value="1"/>
</dbReference>
<dbReference type="EMBL" id="MPTB01000041">
    <property type="protein sequence ID" value="OMD42363.1"/>
    <property type="molecule type" value="Genomic_DNA"/>
</dbReference>
<keyword evidence="1" id="KW-0378">Hydrolase</keyword>
<dbReference type="Pfam" id="PF20434">
    <property type="entry name" value="BD-FAE"/>
    <property type="match status" value="1"/>
</dbReference>
<gene>
    <name evidence="3" type="ORF">BSK56_25825</name>
</gene>
<reference evidence="3 4" key="1">
    <citation type="submission" date="2016-10" db="EMBL/GenBank/DDBJ databases">
        <title>Paenibacillus species isolates.</title>
        <authorList>
            <person name="Beno S.M."/>
        </authorList>
    </citation>
    <scope>NUCLEOTIDE SEQUENCE [LARGE SCALE GENOMIC DNA]</scope>
    <source>
        <strain evidence="3 4">FSL H7-0744</strain>
    </source>
</reference>
<keyword evidence="4" id="KW-1185">Reference proteome</keyword>
<dbReference type="PANTHER" id="PTHR48081:SF3">
    <property type="entry name" value="ALPHA_BETA HYDROLASE FOLD-3 DOMAIN-CONTAINING PROTEIN"/>
    <property type="match status" value="1"/>
</dbReference>
<comment type="caution">
    <text evidence="3">The sequence shown here is derived from an EMBL/GenBank/DDBJ whole genome shotgun (WGS) entry which is preliminary data.</text>
</comment>
<dbReference type="InterPro" id="IPR049492">
    <property type="entry name" value="BD-FAE-like_dom"/>
</dbReference>
<sequence>MKKTVVFKKTASCELKADVYDKGNNSPVLIYLHGGGFIFGSRSWLPPSQIEFFSEHGFSLVSVDYRLSPETKLPDIVQDLKDAFDWLVHHSGHMFGFNPLNFAVIGSSAGGYAALLMGAMELRPKAIVSLYGYGDLLGDWITKPSGHYNLLPAVKEHGVKNTVNGKETAEGGWGRYDYYLYCRQKGIWVQEVTGYEPAKDRDTLLEFCPIHRITNIYPPALLLHGEEDTDVPIEQSKIMNEKLAGAGIHSELITITGGGHVFDQNFSHPDVQAAFQKVKDFLWTHLH</sequence>
<feature type="domain" description="BD-FAE-like" evidence="2">
    <location>
        <begin position="22"/>
        <end position="243"/>
    </location>
</feature>
<evidence type="ECO:0000313" key="4">
    <source>
        <dbReference type="Proteomes" id="UP000187412"/>
    </source>
</evidence>
<evidence type="ECO:0000256" key="1">
    <source>
        <dbReference type="ARBA" id="ARBA00022801"/>
    </source>
</evidence>
<evidence type="ECO:0000313" key="3">
    <source>
        <dbReference type="EMBL" id="OMD42363.1"/>
    </source>
</evidence>
<dbReference type="PANTHER" id="PTHR48081">
    <property type="entry name" value="AB HYDROLASE SUPERFAMILY PROTEIN C4A8.06C"/>
    <property type="match status" value="1"/>
</dbReference>
<dbReference type="SUPFAM" id="SSF53474">
    <property type="entry name" value="alpha/beta-Hydrolases"/>
    <property type="match status" value="1"/>
</dbReference>
<name>A0ABX3H0D8_PAEBO</name>
<dbReference type="InterPro" id="IPR029058">
    <property type="entry name" value="AB_hydrolase_fold"/>
</dbReference>
<accession>A0ABX3H0D8</accession>